<dbReference type="GeneID" id="7448970"/>
<keyword evidence="2" id="KW-0479">Metal-binding</keyword>
<dbReference type="PaxDb" id="35128-Thaps19479"/>
<evidence type="ECO:0000256" key="3">
    <source>
        <dbReference type="ARBA" id="ARBA00023004"/>
    </source>
</evidence>
<name>B5YMG7_THAPS</name>
<dbReference type="InParanoid" id="B5YMG7"/>
<feature type="non-terminal residue" evidence="4">
    <location>
        <position position="140"/>
    </location>
</feature>
<keyword evidence="5" id="KW-1185">Reference proteome</keyword>
<dbReference type="Pfam" id="PF05721">
    <property type="entry name" value="PhyH"/>
    <property type="match status" value="1"/>
</dbReference>
<keyword evidence="3" id="KW-0408">Iron</keyword>
<evidence type="ECO:0000256" key="1">
    <source>
        <dbReference type="ARBA" id="ARBA00001962"/>
    </source>
</evidence>
<reference evidence="4 5" key="1">
    <citation type="journal article" date="2004" name="Science">
        <title>The genome of the diatom Thalassiosira pseudonana: ecology, evolution, and metabolism.</title>
        <authorList>
            <person name="Armbrust E.V."/>
            <person name="Berges J.A."/>
            <person name="Bowler C."/>
            <person name="Green B.R."/>
            <person name="Martinez D."/>
            <person name="Putnam N.H."/>
            <person name="Zhou S."/>
            <person name="Allen A.E."/>
            <person name="Apt K.E."/>
            <person name="Bechner M."/>
            <person name="Brzezinski M.A."/>
            <person name="Chaal B.K."/>
            <person name="Chiovitti A."/>
            <person name="Davis A.K."/>
            <person name="Demarest M.S."/>
            <person name="Detter J.C."/>
            <person name="Glavina T."/>
            <person name="Goodstein D."/>
            <person name="Hadi M.Z."/>
            <person name="Hellsten U."/>
            <person name="Hildebrand M."/>
            <person name="Jenkins B.D."/>
            <person name="Jurka J."/>
            <person name="Kapitonov V.V."/>
            <person name="Kroger N."/>
            <person name="Lau W.W."/>
            <person name="Lane T.W."/>
            <person name="Larimer F.W."/>
            <person name="Lippmeier J.C."/>
            <person name="Lucas S."/>
            <person name="Medina M."/>
            <person name="Montsant A."/>
            <person name="Obornik M."/>
            <person name="Parker M.S."/>
            <person name="Palenik B."/>
            <person name="Pazour G.J."/>
            <person name="Richardson P.M."/>
            <person name="Rynearson T.A."/>
            <person name="Saito M.A."/>
            <person name="Schwartz D.C."/>
            <person name="Thamatrakoln K."/>
            <person name="Valentin K."/>
            <person name="Vardi A."/>
            <person name="Wilkerson F.P."/>
            <person name="Rokhsar D.S."/>
        </authorList>
    </citation>
    <scope>NUCLEOTIDE SEQUENCE [LARGE SCALE GENOMIC DNA]</scope>
    <source>
        <strain evidence="4 5">CCMP1335</strain>
    </source>
</reference>
<evidence type="ECO:0000313" key="4">
    <source>
        <dbReference type="EMBL" id="ACI64806.1"/>
    </source>
</evidence>
<dbReference type="PANTHER" id="PTHR20883:SF15">
    <property type="entry name" value="PHYTANOYL-COA DIOXYGENASE DOMAIN-CONTAINING PROTEIN 1"/>
    <property type="match status" value="1"/>
</dbReference>
<dbReference type="InterPro" id="IPR008775">
    <property type="entry name" value="Phytyl_CoA_dOase-like"/>
</dbReference>
<dbReference type="AlphaFoldDB" id="B5YMG7"/>
<dbReference type="EMBL" id="CP001160">
    <property type="protein sequence ID" value="ACI64806.1"/>
    <property type="molecule type" value="Genomic_DNA"/>
</dbReference>
<accession>B5YMG7</accession>
<gene>
    <name evidence="4" type="ORF">THAPS_19479</name>
</gene>
<dbReference type="GO" id="GO:0046872">
    <property type="term" value="F:metal ion binding"/>
    <property type="evidence" value="ECO:0007669"/>
    <property type="project" value="UniProtKB-KW"/>
</dbReference>
<evidence type="ECO:0008006" key="6">
    <source>
        <dbReference type="Google" id="ProtNLM"/>
    </source>
</evidence>
<proteinExistence type="predicted"/>
<dbReference type="Gene3D" id="2.60.120.620">
    <property type="entry name" value="q2cbj1_9rhob like domain"/>
    <property type="match status" value="1"/>
</dbReference>
<dbReference type="OMA" id="AETIAIW"/>
<dbReference type="PANTHER" id="PTHR20883">
    <property type="entry name" value="PHYTANOYL-COA DIOXYGENASE DOMAIN CONTAINING 1"/>
    <property type="match status" value="1"/>
</dbReference>
<evidence type="ECO:0000313" key="5">
    <source>
        <dbReference type="Proteomes" id="UP000001449"/>
    </source>
</evidence>
<organism evidence="4 5">
    <name type="scientific">Thalassiosira pseudonana</name>
    <name type="common">Marine diatom</name>
    <name type="synonym">Cyclotella nana</name>
    <dbReference type="NCBI Taxonomy" id="35128"/>
    <lineage>
        <taxon>Eukaryota</taxon>
        <taxon>Sar</taxon>
        <taxon>Stramenopiles</taxon>
        <taxon>Ochrophyta</taxon>
        <taxon>Bacillariophyta</taxon>
        <taxon>Coscinodiscophyceae</taxon>
        <taxon>Thalassiosirophycidae</taxon>
        <taxon>Thalassiosirales</taxon>
        <taxon>Thalassiosiraceae</taxon>
        <taxon>Thalassiosira</taxon>
    </lineage>
</organism>
<sequence>MVANLAGWTNGCRLAQDQVWAKPPGARPIVFHRDSPYFMFSPDDVVTVWIALDDMDAELGPLEYVRASHKWGDGRVGSSNSFFQSDNGMNLLLSAARLEGITDPETSLQIISTAGLRAGGISIHHGKTWHGSGRNNSTNR</sequence>
<dbReference type="eggNOG" id="ENOG502S8QC">
    <property type="taxonomic scope" value="Eukaryota"/>
</dbReference>
<evidence type="ECO:0000256" key="2">
    <source>
        <dbReference type="ARBA" id="ARBA00022723"/>
    </source>
</evidence>
<protein>
    <recommendedName>
        <fullName evidence="6">Phytanoyl-CoA dioxygenase</fullName>
    </recommendedName>
</protein>
<reference evidence="4 5" key="2">
    <citation type="journal article" date="2008" name="Nature">
        <title>The Phaeodactylum genome reveals the evolutionary history of diatom genomes.</title>
        <authorList>
            <person name="Bowler C."/>
            <person name="Allen A.E."/>
            <person name="Badger J.H."/>
            <person name="Grimwood J."/>
            <person name="Jabbari K."/>
            <person name="Kuo A."/>
            <person name="Maheswari U."/>
            <person name="Martens C."/>
            <person name="Maumus F."/>
            <person name="Otillar R.P."/>
            <person name="Rayko E."/>
            <person name="Salamov A."/>
            <person name="Vandepoele K."/>
            <person name="Beszteri B."/>
            <person name="Gruber A."/>
            <person name="Heijde M."/>
            <person name="Katinka M."/>
            <person name="Mock T."/>
            <person name="Valentin K."/>
            <person name="Verret F."/>
            <person name="Berges J.A."/>
            <person name="Brownlee C."/>
            <person name="Cadoret J.P."/>
            <person name="Chiovitti A."/>
            <person name="Choi C.J."/>
            <person name="Coesel S."/>
            <person name="De Martino A."/>
            <person name="Detter J.C."/>
            <person name="Durkin C."/>
            <person name="Falciatore A."/>
            <person name="Fournet J."/>
            <person name="Haruta M."/>
            <person name="Huysman M.J."/>
            <person name="Jenkins B.D."/>
            <person name="Jiroutova K."/>
            <person name="Jorgensen R.E."/>
            <person name="Joubert Y."/>
            <person name="Kaplan A."/>
            <person name="Kroger N."/>
            <person name="Kroth P.G."/>
            <person name="La Roche J."/>
            <person name="Lindquist E."/>
            <person name="Lommer M."/>
            <person name="Martin-Jezequel V."/>
            <person name="Lopez P.J."/>
            <person name="Lucas S."/>
            <person name="Mangogna M."/>
            <person name="McGinnis K."/>
            <person name="Medlin L.K."/>
            <person name="Montsant A."/>
            <person name="Oudot-Le Secq M.P."/>
            <person name="Napoli C."/>
            <person name="Obornik M."/>
            <person name="Parker M.S."/>
            <person name="Petit J.L."/>
            <person name="Porcel B.M."/>
            <person name="Poulsen N."/>
            <person name="Robison M."/>
            <person name="Rychlewski L."/>
            <person name="Rynearson T.A."/>
            <person name="Schmutz J."/>
            <person name="Shapiro H."/>
            <person name="Siaut M."/>
            <person name="Stanley M."/>
            <person name="Sussman M.R."/>
            <person name="Taylor A.R."/>
            <person name="Vardi A."/>
            <person name="von Dassow P."/>
            <person name="Vyverman W."/>
            <person name="Willis A."/>
            <person name="Wyrwicz L.S."/>
            <person name="Rokhsar D.S."/>
            <person name="Weissenbach J."/>
            <person name="Armbrust E.V."/>
            <person name="Green B.R."/>
            <person name="Van de Peer Y."/>
            <person name="Grigoriev I.V."/>
        </authorList>
    </citation>
    <scope>NUCLEOTIDE SEQUENCE [LARGE SCALE GENOMIC DNA]</scope>
    <source>
        <strain evidence="4 5">CCMP1335</strain>
    </source>
</reference>
<dbReference type="HOGENOM" id="CLU_1840445_0_0_1"/>
<dbReference type="SUPFAM" id="SSF51197">
    <property type="entry name" value="Clavaminate synthase-like"/>
    <property type="match status" value="1"/>
</dbReference>
<dbReference type="KEGG" id="tps:THAPS_19479"/>
<dbReference type="Proteomes" id="UP000001449">
    <property type="component" value="Chromosome 7"/>
</dbReference>
<dbReference type="STRING" id="35128.B5YMG7"/>
<dbReference type="RefSeq" id="XP_002296089.1">
    <property type="nucleotide sequence ID" value="XM_002296053.1"/>
</dbReference>
<comment type="cofactor">
    <cofactor evidence="1">
        <name>Fe cation</name>
        <dbReference type="ChEBI" id="CHEBI:24875"/>
    </cofactor>
</comment>